<keyword evidence="1 2" id="KW-0732">Signal</keyword>
<evidence type="ECO:0000256" key="1">
    <source>
        <dbReference type="ARBA" id="ARBA00022729"/>
    </source>
</evidence>
<comment type="caution">
    <text evidence="4">The sequence shown here is derived from an EMBL/GenBank/DDBJ whole genome shotgun (WGS) entry which is preliminary data.</text>
</comment>
<organism evidence="4">
    <name type="scientific">Eiseniibacteriota bacterium</name>
    <dbReference type="NCBI Taxonomy" id="2212470"/>
    <lineage>
        <taxon>Bacteria</taxon>
        <taxon>Candidatus Eiseniibacteriota</taxon>
    </lineage>
</organism>
<dbReference type="EMBL" id="DSQF01000012">
    <property type="protein sequence ID" value="HGZ43161.1"/>
    <property type="molecule type" value="Genomic_DNA"/>
</dbReference>
<dbReference type="Gene3D" id="2.60.40.1220">
    <property type="match status" value="1"/>
</dbReference>
<feature type="domain" description="FlgD/Vpr Ig-like" evidence="3">
    <location>
        <begin position="762"/>
        <end position="820"/>
    </location>
</feature>
<gene>
    <name evidence="4" type="ORF">ENR23_07010</name>
</gene>
<feature type="signal peptide" evidence="2">
    <location>
        <begin position="1"/>
        <end position="22"/>
    </location>
</feature>
<proteinExistence type="predicted"/>
<dbReference type="NCBIfam" id="NF041940">
    <property type="entry name" value="choice_anch_X"/>
    <property type="match status" value="1"/>
</dbReference>
<evidence type="ECO:0000259" key="3">
    <source>
        <dbReference type="Pfam" id="PF13860"/>
    </source>
</evidence>
<feature type="chain" id="PRO_5032689559" description="FlgD/Vpr Ig-like domain-containing protein" evidence="2">
    <location>
        <begin position="23"/>
        <end position="834"/>
    </location>
</feature>
<dbReference type="Pfam" id="PF13860">
    <property type="entry name" value="FlgD_ig"/>
    <property type="match status" value="1"/>
</dbReference>
<dbReference type="InterPro" id="IPR025965">
    <property type="entry name" value="FlgD/Vpr_Ig-like"/>
</dbReference>
<dbReference type="InterPro" id="IPR014755">
    <property type="entry name" value="Cu-Rt/internalin_Ig-like"/>
</dbReference>
<protein>
    <recommendedName>
        <fullName evidence="3">FlgD/Vpr Ig-like domain-containing protein</fullName>
    </recommendedName>
</protein>
<evidence type="ECO:0000313" key="4">
    <source>
        <dbReference type="EMBL" id="HGZ43161.1"/>
    </source>
</evidence>
<evidence type="ECO:0000256" key="2">
    <source>
        <dbReference type="SAM" id="SignalP"/>
    </source>
</evidence>
<dbReference type="AlphaFoldDB" id="A0A832MLV1"/>
<reference evidence="4" key="1">
    <citation type="journal article" date="2020" name="mSystems">
        <title>Genome- and Community-Level Interaction Insights into Carbon Utilization and Element Cycling Functions of Hydrothermarchaeota in Hydrothermal Sediment.</title>
        <authorList>
            <person name="Zhou Z."/>
            <person name="Liu Y."/>
            <person name="Xu W."/>
            <person name="Pan J."/>
            <person name="Luo Z.H."/>
            <person name="Li M."/>
        </authorList>
    </citation>
    <scope>NUCLEOTIDE SEQUENCE [LARGE SCALE GENOMIC DNA]</scope>
    <source>
        <strain evidence="4">SpSt-381</strain>
    </source>
</reference>
<name>A0A832MLV1_UNCEI</name>
<sequence>MTSLRSWLLAACLALAAMPAHAFTPQTIVIDGVNDFDPSNLLDDDRNDTQTFCSPPALPLDLGRVYITNDANFLYIGIEFSRTCFCDMNLGLSIDTGSAAGGSSDPFGRAIGWANLANKPDYIVYDVTPTNCNTFNYEVLYKWNTGTLAWDNISTQVNPGWGSGSNGLGIGDGNDFKEIKLPLSVLGLSTGSPVNLEVWVTQEGSTKGPLDALCSDNVQMSRVGTTTFDTAAVVQMTCQFPFTVLNAVDATPPIVSSAVAADFQVLLDRTFAPVTNKIDVIFSEPVNEAAAENPANYAFSGPGGPNSVSSAVRDNAATNVVRLTLANGIGAAGSFYDITVTGVTDLAGNPIVNNGTTNVGSFFIQNVTFNNDVSLQLCSGVFAPEDTFAVEGNLAPLSFALCDNALMYDDEGDSVYTVTVPFALPKDRITGLAEANLEWKLTRQCSQYESFPGNRTYTLSSTNGASVALDVAWNNDNPANFIERAVDVVFQVDASSFSPGPGDVMTLLGNIGPLSFTQPGVPMLDNGVAPDAAAGDGIYTVRVTFPACSFRFIEWKVDWNGVIECAGQGNRAFTLDDVAYSTTTPQVLPARGIDRCTVTDKAIDVVFSVDMRFISPAPAPGDSVAVMGNASPLAFTLPPSAAQLMADDGVAPDAQAGDRIFTRTVTFPDSTPFNVGFKYWFDAWPTNGGFECEGFGDRTITLDDQTHSQANPLVLLLSTWNYCTQPVAAPPGPAAPAAAAGAAFASLRPAFPTPFATKTTIAFDLKRSGRVSARVYDITGRRLATLLDRDLVAGPHSVVWDGRDQSGARVRSGVYLLELSMGSERVGGRLVVTR</sequence>
<dbReference type="Gene3D" id="2.60.40.4070">
    <property type="match status" value="1"/>
</dbReference>
<accession>A0A832MLV1</accession>